<reference evidence="8" key="3">
    <citation type="journal article" date="2016" name="Gigascience">
        <title>De novo construction of an expanded transcriptome assembly for the western tarnished plant bug, Lygus hesperus.</title>
        <authorList>
            <person name="Tassone E.E."/>
            <person name="Geib S.M."/>
            <person name="Hall B."/>
            <person name="Fabrick J.A."/>
            <person name="Brent C.S."/>
            <person name="Hull J.J."/>
        </authorList>
    </citation>
    <scope>NUCLEOTIDE SEQUENCE</scope>
</reference>
<evidence type="ECO:0000256" key="1">
    <source>
        <dbReference type="ARBA" id="ARBA00004123"/>
    </source>
</evidence>
<accession>A0A0A9WU64</accession>
<dbReference type="GO" id="GO:0003729">
    <property type="term" value="F:mRNA binding"/>
    <property type="evidence" value="ECO:0007669"/>
    <property type="project" value="TreeGrafter"/>
</dbReference>
<dbReference type="GO" id="GO:0045727">
    <property type="term" value="P:positive regulation of translation"/>
    <property type="evidence" value="ECO:0007669"/>
    <property type="project" value="TreeGrafter"/>
</dbReference>
<proteinExistence type="inferred from homology"/>
<evidence type="ECO:0000313" key="7">
    <source>
        <dbReference type="EMBL" id="JAG08395.1"/>
    </source>
</evidence>
<name>A0A0A9WU64_LYGHE</name>
<feature type="compositionally biased region" description="Basic and acidic residues" evidence="5">
    <location>
        <begin position="369"/>
        <end position="441"/>
    </location>
</feature>
<protein>
    <submittedName>
        <fullName evidence="7">Regulator of nonsense transcripts 3B</fullName>
    </submittedName>
</protein>
<gene>
    <name evidence="7" type="primary">UPF3B</name>
    <name evidence="8" type="synonym">UPF3B_0</name>
    <name evidence="9" type="synonym">UPF3B_1</name>
    <name evidence="7" type="ORF">CM83_36459</name>
    <name evidence="8" type="ORF">g.39505</name>
    <name evidence="9" type="ORF">g.39506</name>
</gene>
<dbReference type="InterPro" id="IPR035979">
    <property type="entry name" value="RBD_domain_sf"/>
</dbReference>
<comment type="similarity">
    <text evidence="2">Belongs to the RENT3 family.</text>
</comment>
<keyword evidence="4" id="KW-0539">Nucleus</keyword>
<feature type="compositionally biased region" description="Basic and acidic residues" evidence="5">
    <location>
        <begin position="48"/>
        <end position="68"/>
    </location>
</feature>
<dbReference type="EMBL" id="GDHC01012278">
    <property type="protein sequence ID" value="JAQ06351.1"/>
    <property type="molecule type" value="Transcribed_RNA"/>
</dbReference>
<feature type="compositionally biased region" description="Basic and acidic residues" evidence="5">
    <location>
        <begin position="11"/>
        <end position="37"/>
    </location>
</feature>
<dbReference type="InterPro" id="IPR012677">
    <property type="entry name" value="Nucleotide-bd_a/b_plait_sf"/>
</dbReference>
<dbReference type="AlphaFoldDB" id="A0A0A9WU64"/>
<feature type="region of interest" description="Disordered" evidence="5">
    <location>
        <begin position="206"/>
        <end position="662"/>
    </location>
</feature>
<evidence type="ECO:0000256" key="5">
    <source>
        <dbReference type="SAM" id="MobiDB-lite"/>
    </source>
</evidence>
<evidence type="ECO:0000256" key="2">
    <source>
        <dbReference type="ARBA" id="ARBA00005991"/>
    </source>
</evidence>
<dbReference type="Gene3D" id="3.30.70.330">
    <property type="match status" value="1"/>
</dbReference>
<reference evidence="7" key="1">
    <citation type="journal article" date="2014" name="PLoS ONE">
        <title>Transcriptome-Based Identification of ABC Transporters in the Western Tarnished Plant Bug Lygus hesperus.</title>
        <authorList>
            <person name="Hull J.J."/>
            <person name="Chaney K."/>
            <person name="Geib S.M."/>
            <person name="Fabrick J.A."/>
            <person name="Brent C.S."/>
            <person name="Walsh D."/>
            <person name="Lavine L.C."/>
        </authorList>
    </citation>
    <scope>NUCLEOTIDE SEQUENCE</scope>
</reference>
<organism evidence="7">
    <name type="scientific">Lygus hesperus</name>
    <name type="common">Western plant bug</name>
    <dbReference type="NCBI Taxonomy" id="30085"/>
    <lineage>
        <taxon>Eukaryota</taxon>
        <taxon>Metazoa</taxon>
        <taxon>Ecdysozoa</taxon>
        <taxon>Arthropoda</taxon>
        <taxon>Hexapoda</taxon>
        <taxon>Insecta</taxon>
        <taxon>Pterygota</taxon>
        <taxon>Neoptera</taxon>
        <taxon>Paraneoptera</taxon>
        <taxon>Hemiptera</taxon>
        <taxon>Heteroptera</taxon>
        <taxon>Panheteroptera</taxon>
        <taxon>Cimicomorpha</taxon>
        <taxon>Miridae</taxon>
        <taxon>Mirini</taxon>
        <taxon>Lygus</taxon>
    </lineage>
</organism>
<dbReference type="InterPro" id="IPR005120">
    <property type="entry name" value="UPF3_dom"/>
</dbReference>
<feature type="region of interest" description="Disordered" evidence="5">
    <location>
        <begin position="1"/>
        <end position="74"/>
    </location>
</feature>
<dbReference type="EMBL" id="GDHC01005359">
    <property type="protein sequence ID" value="JAQ13270.1"/>
    <property type="molecule type" value="Transcribed_RNA"/>
</dbReference>
<feature type="compositionally biased region" description="Basic and acidic residues" evidence="5">
    <location>
        <begin position="460"/>
        <end position="491"/>
    </location>
</feature>
<feature type="compositionally biased region" description="Basic and acidic residues" evidence="5">
    <location>
        <begin position="226"/>
        <end position="359"/>
    </location>
</feature>
<feature type="compositionally biased region" description="Polar residues" evidence="5">
    <location>
        <begin position="209"/>
        <end position="221"/>
    </location>
</feature>
<dbReference type="SUPFAM" id="SSF54928">
    <property type="entry name" value="RNA-binding domain, RBD"/>
    <property type="match status" value="1"/>
</dbReference>
<feature type="compositionally biased region" description="Polar residues" evidence="5">
    <location>
        <begin position="492"/>
        <end position="513"/>
    </location>
</feature>
<evidence type="ECO:0000313" key="8">
    <source>
        <dbReference type="EMBL" id="JAQ06351.1"/>
    </source>
</evidence>
<reference evidence="7" key="2">
    <citation type="submission" date="2014-07" db="EMBL/GenBank/DDBJ databases">
        <authorList>
            <person name="Hull J."/>
        </authorList>
    </citation>
    <scope>NUCLEOTIDE SEQUENCE</scope>
</reference>
<dbReference type="GO" id="GO:0000184">
    <property type="term" value="P:nuclear-transcribed mRNA catabolic process, nonsense-mediated decay"/>
    <property type="evidence" value="ECO:0007669"/>
    <property type="project" value="UniProtKB-KW"/>
</dbReference>
<feature type="compositionally biased region" description="Basic and acidic residues" evidence="5">
    <location>
        <begin position="547"/>
        <end position="604"/>
    </location>
</feature>
<dbReference type="GO" id="GO:0005737">
    <property type="term" value="C:cytoplasm"/>
    <property type="evidence" value="ECO:0007669"/>
    <property type="project" value="TreeGrafter"/>
</dbReference>
<sequence length="662" mass="74839">MATMTESVSGHLEKEVEMTGDAERAATGDAGRLDGRVHRTSLTNKNDSTARSDLSENGKKKPKEEKPPSKVVIRRLPPSMTKDVFVSQISPVPEHDYLYFVPGDPTVGNLMGFSRAYINFINQEDLFLFTETYDNYVFVDGKGQEYPAIVEFAPFQRIPKQRSKKKDPLSGCIETDPIYVAFKESLEAAAADAAKPDVTSKQHFFETEVTPSAPQEMTTTPLLEFLKQKRADRARIRDERKEERKRKEAERKLRQKATKEKKEAEEEHKDIKLLQPKDKKESNNKESRNGKRSEKEKPAKEIRPREFRNRSNKNFSEEKSRGEKKEDRKKDGGGGEKRDDKKETADKEVKDEAKAKVVDDSANGNVVSDRGKGGGGERKRGGGERKKFEGESKGGEGGEEPSKKNRNERNRSVRKERERKRRDDYLAKKNSEKRNNEGNDKKKVRTFKNSNNGESGVLPESKDNGKQGKEVKDDVGEREDELSRLAEKGETKQGSNEDNNTIQESAGKTSQRRSSLELIPEANKTSSEKGQLKRRNSLESGSSISSFREDRRSGGRRDPDEGVRDDKRGTESDSSGEKSRRNREEKASKSDQDDCKKDEKDTRPARRIRNKDRPSIQIYRPGMGKLSKQRLEKEKTLGSSTEVDSPSHSPSPVPKTKPSAPS</sequence>
<evidence type="ECO:0000259" key="6">
    <source>
        <dbReference type="Pfam" id="PF03467"/>
    </source>
</evidence>
<dbReference type="CDD" id="cd12455">
    <property type="entry name" value="RRM_like_Smg4_UPF3"/>
    <property type="match status" value="1"/>
</dbReference>
<dbReference type="Pfam" id="PF03467">
    <property type="entry name" value="Smg4_UPF3"/>
    <property type="match status" value="1"/>
</dbReference>
<evidence type="ECO:0000313" key="9">
    <source>
        <dbReference type="EMBL" id="JAQ13270.1"/>
    </source>
</evidence>
<keyword evidence="3" id="KW-0866">Nonsense-mediated mRNA decay</keyword>
<evidence type="ECO:0000256" key="4">
    <source>
        <dbReference type="ARBA" id="ARBA00023242"/>
    </source>
</evidence>
<dbReference type="EMBL" id="GBHO01035209">
    <property type="protein sequence ID" value="JAG08395.1"/>
    <property type="molecule type" value="Transcribed_RNA"/>
</dbReference>
<comment type="subcellular location">
    <subcellularLocation>
        <location evidence="1">Nucleus</location>
    </subcellularLocation>
</comment>
<dbReference type="PANTHER" id="PTHR13112">
    <property type="entry name" value="UPF3 REGULATOR OF NONSENSE TRANSCRIPTS-LIKE PROTEIN"/>
    <property type="match status" value="1"/>
</dbReference>
<feature type="compositionally biased region" description="Pro residues" evidence="5">
    <location>
        <begin position="649"/>
        <end position="662"/>
    </location>
</feature>
<dbReference type="InterPro" id="IPR039722">
    <property type="entry name" value="Upf3"/>
</dbReference>
<evidence type="ECO:0000256" key="3">
    <source>
        <dbReference type="ARBA" id="ARBA00023161"/>
    </source>
</evidence>
<dbReference type="GO" id="GO:0005730">
    <property type="term" value="C:nucleolus"/>
    <property type="evidence" value="ECO:0007669"/>
    <property type="project" value="TreeGrafter"/>
</dbReference>
<feature type="domain" description="UPF3" evidence="6">
    <location>
        <begin position="68"/>
        <end position="231"/>
    </location>
</feature>
<dbReference type="PANTHER" id="PTHR13112:SF0">
    <property type="entry name" value="FI21285P1"/>
    <property type="match status" value="1"/>
</dbReference>